<dbReference type="Proteomes" id="UP001601059">
    <property type="component" value="Unassembled WGS sequence"/>
</dbReference>
<accession>A0ABW6K8J8</accession>
<evidence type="ECO:0000313" key="1">
    <source>
        <dbReference type="EMBL" id="MFE8699937.1"/>
    </source>
</evidence>
<sequence length="342" mass="39340">MKRKYLLLAVGILTVIITMIVLDIQKVKREEKPPLPSVSVGKTNVPAVYQSFNWHNGNNEDNKIDPPKTIVEPYNDLVVKFPDEEKPDEVFIEKVNILPDIIPSLDPTVKDSRLKLPVHPVTLLLSIHAKWENKGEATYLVEVEIEEKTSYQRWLSPSKEGYGVFIIESESDEPYSTQIPPHAAQKIMMMGSIGGRTLEKVQVEYPELNLSSLPTYVVLDDEKILLNTNNKQEFDAFFDAQLGSAYEYLIPEAENMISTLSIVDDYDFIRKIHEKVSPFYRESSPMYRITHVHHESEGIQKYYPELEISKTPVFFVLNHKGVVYKTHTFEDFIAYLEGVFDK</sequence>
<dbReference type="EMBL" id="JBIACK010000001">
    <property type="protein sequence ID" value="MFE8699937.1"/>
    <property type="molecule type" value="Genomic_DNA"/>
</dbReference>
<organism evidence="1 2">
    <name type="scientific">Cytobacillus spartinae</name>
    <dbReference type="NCBI Taxonomy" id="3299023"/>
    <lineage>
        <taxon>Bacteria</taxon>
        <taxon>Bacillati</taxon>
        <taxon>Bacillota</taxon>
        <taxon>Bacilli</taxon>
        <taxon>Bacillales</taxon>
        <taxon>Bacillaceae</taxon>
        <taxon>Cytobacillus</taxon>
    </lineage>
</organism>
<name>A0ABW6K8J8_9BACI</name>
<evidence type="ECO:0008006" key="3">
    <source>
        <dbReference type="Google" id="ProtNLM"/>
    </source>
</evidence>
<gene>
    <name evidence="1" type="ORF">ACFYKX_04790</name>
</gene>
<evidence type="ECO:0000313" key="2">
    <source>
        <dbReference type="Proteomes" id="UP001601059"/>
    </source>
</evidence>
<protein>
    <recommendedName>
        <fullName evidence="3">DUF4340 domain-containing protein</fullName>
    </recommendedName>
</protein>
<proteinExistence type="predicted"/>
<reference evidence="1 2" key="1">
    <citation type="submission" date="2024-08" db="EMBL/GenBank/DDBJ databases">
        <title>Two novel Cytobacillus novel species.</title>
        <authorList>
            <person name="Liu G."/>
        </authorList>
    </citation>
    <scope>NUCLEOTIDE SEQUENCE [LARGE SCALE GENOMIC DNA]</scope>
    <source>
        <strain evidence="1 2">FJAT-54145</strain>
    </source>
</reference>
<comment type="caution">
    <text evidence="1">The sequence shown here is derived from an EMBL/GenBank/DDBJ whole genome shotgun (WGS) entry which is preliminary data.</text>
</comment>
<dbReference type="RefSeq" id="WP_389358559.1">
    <property type="nucleotide sequence ID" value="NZ_JBIACK010000001.1"/>
</dbReference>
<keyword evidence="2" id="KW-1185">Reference proteome</keyword>